<organism evidence="4 5">
    <name type="scientific">Sporosarcina contaminans</name>
    <dbReference type="NCBI Taxonomy" id="633403"/>
    <lineage>
        <taxon>Bacteria</taxon>
        <taxon>Bacillati</taxon>
        <taxon>Bacillota</taxon>
        <taxon>Bacilli</taxon>
        <taxon>Bacillales</taxon>
        <taxon>Caryophanaceae</taxon>
        <taxon>Sporosarcina</taxon>
    </lineage>
</organism>
<evidence type="ECO:0000259" key="3">
    <source>
        <dbReference type="Pfam" id="PF03413"/>
    </source>
</evidence>
<keyword evidence="2" id="KW-1133">Transmembrane helix</keyword>
<feature type="compositionally biased region" description="Basic and acidic residues" evidence="1">
    <location>
        <begin position="120"/>
        <end position="135"/>
    </location>
</feature>
<reference evidence="5" key="1">
    <citation type="journal article" date="2019" name="Int. J. Syst. Evol. Microbiol.">
        <title>The Global Catalogue of Microorganisms (GCM) 10K type strain sequencing project: providing services to taxonomists for standard genome sequencing and annotation.</title>
        <authorList>
            <consortium name="The Broad Institute Genomics Platform"/>
            <consortium name="The Broad Institute Genome Sequencing Center for Infectious Disease"/>
            <person name="Wu L."/>
            <person name="Ma J."/>
        </authorList>
    </citation>
    <scope>NUCLEOTIDE SEQUENCE [LARGE SCALE GENOMIC DNA]</scope>
    <source>
        <strain evidence="5">CCUG 53915</strain>
    </source>
</reference>
<dbReference type="Proteomes" id="UP001597231">
    <property type="component" value="Unassembled WGS sequence"/>
</dbReference>
<sequence>MNLIKKPWFLPIVLTILIVFIGNYYTKQFITQAETLPEDKVRTQLEGMYDGKVDRLSLKGSMYEAELVRNNGAYLAEVDAETGKVLSLIQTKENKVDESIASNEETVGQPEATQQKPVANKKEKHAESQTPSKKETVLITEKEAVSIALSQLNGEVDDVDFVKTTDGGYYLVEIEVEDDSRGDEAIYQIHAISGKILSVTWDD</sequence>
<gene>
    <name evidence="4" type="ORF">ACFQ38_14480</name>
</gene>
<proteinExistence type="predicted"/>
<dbReference type="Pfam" id="PF03413">
    <property type="entry name" value="PepSY"/>
    <property type="match status" value="2"/>
</dbReference>
<dbReference type="Gene3D" id="3.10.450.40">
    <property type="match status" value="1"/>
</dbReference>
<evidence type="ECO:0000313" key="4">
    <source>
        <dbReference type="EMBL" id="MFD1206300.1"/>
    </source>
</evidence>
<protein>
    <submittedName>
        <fullName evidence="4">PepSY domain-containing protein</fullName>
    </submittedName>
</protein>
<evidence type="ECO:0000256" key="1">
    <source>
        <dbReference type="SAM" id="MobiDB-lite"/>
    </source>
</evidence>
<keyword evidence="2" id="KW-0812">Transmembrane</keyword>
<evidence type="ECO:0000256" key="2">
    <source>
        <dbReference type="SAM" id="Phobius"/>
    </source>
</evidence>
<feature type="transmembrane region" description="Helical" evidence="2">
    <location>
        <begin position="7"/>
        <end position="25"/>
    </location>
</feature>
<accession>A0ABW3TZU7</accession>
<evidence type="ECO:0000313" key="5">
    <source>
        <dbReference type="Proteomes" id="UP001597231"/>
    </source>
</evidence>
<keyword evidence="5" id="KW-1185">Reference proteome</keyword>
<feature type="region of interest" description="Disordered" evidence="1">
    <location>
        <begin position="99"/>
        <end position="135"/>
    </location>
</feature>
<comment type="caution">
    <text evidence="4">The sequence shown here is derived from an EMBL/GenBank/DDBJ whole genome shotgun (WGS) entry which is preliminary data.</text>
</comment>
<feature type="domain" description="PepSY" evidence="3">
    <location>
        <begin position="139"/>
        <end position="199"/>
    </location>
</feature>
<dbReference type="RefSeq" id="WP_381481800.1">
    <property type="nucleotide sequence ID" value="NZ_JBHTLT010000120.1"/>
</dbReference>
<dbReference type="InterPro" id="IPR025711">
    <property type="entry name" value="PepSY"/>
</dbReference>
<feature type="compositionally biased region" description="Polar residues" evidence="1">
    <location>
        <begin position="100"/>
        <end position="117"/>
    </location>
</feature>
<dbReference type="EMBL" id="JBHTLT010000120">
    <property type="protein sequence ID" value="MFD1206300.1"/>
    <property type="molecule type" value="Genomic_DNA"/>
</dbReference>
<name>A0ABW3TZU7_9BACL</name>
<feature type="domain" description="PepSY" evidence="3">
    <location>
        <begin position="61"/>
        <end position="87"/>
    </location>
</feature>
<keyword evidence="2" id="KW-0472">Membrane</keyword>